<dbReference type="PROSITE" id="PS51257">
    <property type="entry name" value="PROKAR_LIPOPROTEIN"/>
    <property type="match status" value="1"/>
</dbReference>
<evidence type="ECO:0000313" key="4">
    <source>
        <dbReference type="Proteomes" id="UP000184391"/>
    </source>
</evidence>
<protein>
    <submittedName>
        <fullName evidence="3">Uncharacterized protein</fullName>
    </submittedName>
</protein>
<evidence type="ECO:0000313" key="3">
    <source>
        <dbReference type="EMBL" id="SHN59874.1"/>
    </source>
</evidence>
<dbReference type="STRING" id="198312.SAMN02745193_02047"/>
<dbReference type="RefSeq" id="WP_072674787.1">
    <property type="nucleotide sequence ID" value="NZ_FRDF01000011.1"/>
</dbReference>
<gene>
    <name evidence="3" type="ORF">SAMN02745193_02047</name>
</gene>
<keyword evidence="4" id="KW-1185">Reference proteome</keyword>
<dbReference type="Proteomes" id="UP000184391">
    <property type="component" value="Unassembled WGS sequence"/>
</dbReference>
<accession>A0A1M7SN86</accession>
<feature type="chain" id="PRO_5012048560" evidence="2">
    <location>
        <begin position="19"/>
        <end position="78"/>
    </location>
</feature>
<feature type="region of interest" description="Disordered" evidence="1">
    <location>
        <begin position="22"/>
        <end position="78"/>
    </location>
</feature>
<keyword evidence="2" id="KW-0732">Signal</keyword>
<evidence type="ECO:0000256" key="2">
    <source>
        <dbReference type="SAM" id="SignalP"/>
    </source>
</evidence>
<feature type="compositionally biased region" description="Acidic residues" evidence="1">
    <location>
        <begin position="42"/>
        <end position="54"/>
    </location>
</feature>
<sequence>MKKIVTFGVIAGAALTLAACGGEAPAEEAPAEATEAAPVEDIGGEEEMTDDDAAALDAAAAAAEGTETNTNPILPSAQ</sequence>
<name>A0A1M7SN86_9SPHN</name>
<dbReference type="AlphaFoldDB" id="A0A1M7SN86"/>
<organism evidence="3 4">
    <name type="scientific">Erythrobacter sanguineus</name>
    <dbReference type="NCBI Taxonomy" id="198312"/>
    <lineage>
        <taxon>Bacteria</taxon>
        <taxon>Pseudomonadati</taxon>
        <taxon>Pseudomonadota</taxon>
        <taxon>Alphaproteobacteria</taxon>
        <taxon>Sphingomonadales</taxon>
        <taxon>Erythrobacteraceae</taxon>
        <taxon>Erythrobacter/Porphyrobacter group</taxon>
        <taxon>Erythrobacter</taxon>
    </lineage>
</organism>
<dbReference type="EMBL" id="FRDF01000011">
    <property type="protein sequence ID" value="SHN59874.1"/>
    <property type="molecule type" value="Genomic_DNA"/>
</dbReference>
<feature type="compositionally biased region" description="Low complexity" evidence="1">
    <location>
        <begin position="31"/>
        <end position="40"/>
    </location>
</feature>
<evidence type="ECO:0000256" key="1">
    <source>
        <dbReference type="SAM" id="MobiDB-lite"/>
    </source>
</evidence>
<feature type="signal peptide" evidence="2">
    <location>
        <begin position="1"/>
        <end position="18"/>
    </location>
</feature>
<proteinExistence type="predicted"/>
<reference evidence="4" key="1">
    <citation type="submission" date="2016-12" db="EMBL/GenBank/DDBJ databases">
        <authorList>
            <person name="Varghese N."/>
            <person name="Submissions S."/>
        </authorList>
    </citation>
    <scope>NUCLEOTIDE SEQUENCE [LARGE SCALE GENOMIC DNA]</scope>
    <source>
        <strain evidence="4">DSM 11032</strain>
    </source>
</reference>
<feature type="compositionally biased region" description="Polar residues" evidence="1">
    <location>
        <begin position="66"/>
        <end position="78"/>
    </location>
</feature>